<dbReference type="InterPro" id="IPR015422">
    <property type="entry name" value="PyrdxlP-dep_Trfase_small"/>
</dbReference>
<evidence type="ECO:0008006" key="3">
    <source>
        <dbReference type="Google" id="ProtNLM"/>
    </source>
</evidence>
<dbReference type="RefSeq" id="WP_203799785.1">
    <property type="nucleotide sequence ID" value="NZ_BAAAQE010000092.1"/>
</dbReference>
<gene>
    <name evidence="1" type="ORF">Aco03nite_056540</name>
</gene>
<dbReference type="EMBL" id="BOMG01000070">
    <property type="protein sequence ID" value="GID57250.1"/>
    <property type="molecule type" value="Genomic_DNA"/>
</dbReference>
<dbReference type="Gene3D" id="3.90.1150.10">
    <property type="entry name" value="Aspartate Aminotransferase, domain 1"/>
    <property type="match status" value="1"/>
</dbReference>
<comment type="caution">
    <text evidence="1">The sequence shown here is derived from an EMBL/GenBank/DDBJ whole genome shotgun (WGS) entry which is preliminary data.</text>
</comment>
<organism evidence="1 2">
    <name type="scientific">Actinoplanes couchii</name>
    <dbReference type="NCBI Taxonomy" id="403638"/>
    <lineage>
        <taxon>Bacteria</taxon>
        <taxon>Bacillati</taxon>
        <taxon>Actinomycetota</taxon>
        <taxon>Actinomycetes</taxon>
        <taxon>Micromonosporales</taxon>
        <taxon>Micromonosporaceae</taxon>
        <taxon>Actinoplanes</taxon>
    </lineage>
</organism>
<evidence type="ECO:0000313" key="2">
    <source>
        <dbReference type="Proteomes" id="UP000612282"/>
    </source>
</evidence>
<name>A0ABQ3XFG8_9ACTN</name>
<sequence length="351" mass="37388">MRPESPREIGSEFHWDPAVLLSDERGGLPGWLPYRRSLFATAAGALGRLLSLLGSPGRLHVPSYFCMGVAEFLTDRMPIAWYRHLPGGTGPDFGTLRVRDGDVVLAQNLFGCEDGGAWDDWARAHPEIPVVEDHSHDPFSPWACASTASYVVASLRKTLPLPDGALLWSPRGLDLPAPAGPPSPGADLKLAAMLLKGAWLDGRPVPKEHFRRLQTAGEGQLLGSAGPASAVTSALLPLLDIAGVRSSNALHAAEVAAALGVKAGGFRVQLRCPSSVDRDELLSFLAGQGIYAPVHWRQDRHGFWSGDAEAADLADRMLTLPVDHRCGPGDLRRIAEAVKSGSKGSSIGSMI</sequence>
<proteinExistence type="predicted"/>
<protein>
    <recommendedName>
        <fullName evidence="3">DegT/DnrJ/EryC1/StrS aminotransferase</fullName>
    </recommendedName>
</protein>
<dbReference type="Proteomes" id="UP000612282">
    <property type="component" value="Unassembled WGS sequence"/>
</dbReference>
<evidence type="ECO:0000313" key="1">
    <source>
        <dbReference type="EMBL" id="GID57250.1"/>
    </source>
</evidence>
<keyword evidence="2" id="KW-1185">Reference proteome</keyword>
<accession>A0ABQ3XFG8</accession>
<reference evidence="1 2" key="1">
    <citation type="submission" date="2021-01" db="EMBL/GenBank/DDBJ databases">
        <title>Whole genome shotgun sequence of Actinoplanes couchii NBRC 106145.</title>
        <authorList>
            <person name="Komaki H."/>
            <person name="Tamura T."/>
        </authorList>
    </citation>
    <scope>NUCLEOTIDE SEQUENCE [LARGE SCALE GENOMIC DNA]</scope>
    <source>
        <strain evidence="1 2">NBRC 106145</strain>
    </source>
</reference>